<comment type="caution">
    <text evidence="2">The sequence shown here is derived from an EMBL/GenBank/DDBJ whole genome shotgun (WGS) entry which is preliminary data.</text>
</comment>
<protein>
    <submittedName>
        <fullName evidence="2">Uncharacterized protein</fullName>
    </submittedName>
</protein>
<dbReference type="Proteomes" id="UP001066276">
    <property type="component" value="Chromosome 7"/>
</dbReference>
<evidence type="ECO:0000313" key="3">
    <source>
        <dbReference type="Proteomes" id="UP001066276"/>
    </source>
</evidence>
<proteinExistence type="predicted"/>
<dbReference type="AlphaFoldDB" id="A0AAV7PWR1"/>
<gene>
    <name evidence="2" type="ORF">NDU88_011074</name>
</gene>
<accession>A0AAV7PWR1</accession>
<feature type="region of interest" description="Disordered" evidence="1">
    <location>
        <begin position="25"/>
        <end position="57"/>
    </location>
</feature>
<dbReference type="EMBL" id="JANPWB010000011">
    <property type="protein sequence ID" value="KAJ1132771.1"/>
    <property type="molecule type" value="Genomic_DNA"/>
</dbReference>
<evidence type="ECO:0000256" key="1">
    <source>
        <dbReference type="SAM" id="MobiDB-lite"/>
    </source>
</evidence>
<evidence type="ECO:0000313" key="2">
    <source>
        <dbReference type="EMBL" id="KAJ1132771.1"/>
    </source>
</evidence>
<feature type="compositionally biased region" description="Basic and acidic residues" evidence="1">
    <location>
        <begin position="39"/>
        <end position="51"/>
    </location>
</feature>
<keyword evidence="3" id="KW-1185">Reference proteome</keyword>
<reference evidence="2" key="1">
    <citation type="journal article" date="2022" name="bioRxiv">
        <title>Sequencing and chromosome-scale assembly of the giantPleurodeles waltlgenome.</title>
        <authorList>
            <person name="Brown T."/>
            <person name="Elewa A."/>
            <person name="Iarovenko S."/>
            <person name="Subramanian E."/>
            <person name="Araus A.J."/>
            <person name="Petzold A."/>
            <person name="Susuki M."/>
            <person name="Suzuki K.-i.T."/>
            <person name="Hayashi T."/>
            <person name="Toyoda A."/>
            <person name="Oliveira C."/>
            <person name="Osipova E."/>
            <person name="Leigh N.D."/>
            <person name="Simon A."/>
            <person name="Yun M.H."/>
        </authorList>
    </citation>
    <scope>NUCLEOTIDE SEQUENCE</scope>
    <source>
        <strain evidence="2">20211129_DDA</strain>
        <tissue evidence="2">Liver</tissue>
    </source>
</reference>
<name>A0AAV7PWR1_PLEWA</name>
<organism evidence="2 3">
    <name type="scientific">Pleurodeles waltl</name>
    <name type="common">Iberian ribbed newt</name>
    <dbReference type="NCBI Taxonomy" id="8319"/>
    <lineage>
        <taxon>Eukaryota</taxon>
        <taxon>Metazoa</taxon>
        <taxon>Chordata</taxon>
        <taxon>Craniata</taxon>
        <taxon>Vertebrata</taxon>
        <taxon>Euteleostomi</taxon>
        <taxon>Amphibia</taxon>
        <taxon>Batrachia</taxon>
        <taxon>Caudata</taxon>
        <taxon>Salamandroidea</taxon>
        <taxon>Salamandridae</taxon>
        <taxon>Pleurodelinae</taxon>
        <taxon>Pleurodeles</taxon>
    </lineage>
</organism>
<sequence length="108" mass="11972">MPRIENTTESNGRCGLALRYHRALEARSGSSKGDSPGTKAEKTAKEEERWTRKPRRNTGGEYFMMKVSGCATEEYPVINEESVISGSICPEYGLLLSALTGLRLLKVF</sequence>